<dbReference type="RefSeq" id="WP_184578764.1">
    <property type="nucleotide sequence ID" value="NZ_JACHJT010000001.1"/>
</dbReference>
<dbReference type="AlphaFoldDB" id="A0A7W7RHB0"/>
<keyword evidence="2" id="KW-1185">Reference proteome</keyword>
<dbReference type="EMBL" id="JACHJT010000001">
    <property type="protein sequence ID" value="MBB4931880.1"/>
    <property type="molecule type" value="Genomic_DNA"/>
</dbReference>
<comment type="caution">
    <text evidence="1">The sequence shown here is derived from an EMBL/GenBank/DDBJ whole genome shotgun (WGS) entry which is preliminary data.</text>
</comment>
<accession>A0A7W7RHB0</accession>
<evidence type="ECO:0000313" key="1">
    <source>
        <dbReference type="EMBL" id="MBB4931880.1"/>
    </source>
</evidence>
<name>A0A7W7RHB0_9ACTN</name>
<organism evidence="1 2">
    <name type="scientific">Lipingzhangella halophila</name>
    <dbReference type="NCBI Taxonomy" id="1783352"/>
    <lineage>
        <taxon>Bacteria</taxon>
        <taxon>Bacillati</taxon>
        <taxon>Actinomycetota</taxon>
        <taxon>Actinomycetes</taxon>
        <taxon>Streptosporangiales</taxon>
        <taxon>Nocardiopsidaceae</taxon>
        <taxon>Lipingzhangella</taxon>
    </lineage>
</organism>
<gene>
    <name evidence="1" type="ORF">F4561_002700</name>
</gene>
<sequence>MRLLRTIRALFRARRAAGGEVWPIDHGDDIPARLSPGAPVDDIDPADTVHVITLGGGRKVAFEQRDHAEQAAARWNETHPDDEWWTATGPKEGGRRYHGEVWGRVPDRQYVHHRMTAFTEDDEEATVDPLLRAGSRWTFEFEVDAYTRQPSVGRVEKRPPRHCVYVEAEAYGVDADAVEREFERVRAEAQATARRMSTEEAR</sequence>
<reference evidence="1 2" key="1">
    <citation type="submission" date="2020-08" db="EMBL/GenBank/DDBJ databases">
        <title>Sequencing the genomes of 1000 actinobacteria strains.</title>
        <authorList>
            <person name="Klenk H.-P."/>
        </authorList>
    </citation>
    <scope>NUCLEOTIDE SEQUENCE [LARGE SCALE GENOMIC DNA]</scope>
    <source>
        <strain evidence="1 2">DSM 102030</strain>
    </source>
</reference>
<proteinExistence type="predicted"/>
<protein>
    <submittedName>
        <fullName evidence="1">Uncharacterized protein</fullName>
    </submittedName>
</protein>
<dbReference type="Proteomes" id="UP000523007">
    <property type="component" value="Unassembled WGS sequence"/>
</dbReference>
<evidence type="ECO:0000313" key="2">
    <source>
        <dbReference type="Proteomes" id="UP000523007"/>
    </source>
</evidence>